<dbReference type="SMART" id="SM00134">
    <property type="entry name" value="LU"/>
    <property type="match status" value="3"/>
</dbReference>
<dbReference type="PANTHER" id="PTHR20914">
    <property type="entry name" value="LY6/PLAUR DOMAIN-CONTAINING PROTEIN 8"/>
    <property type="match status" value="1"/>
</dbReference>
<evidence type="ECO:0000256" key="4">
    <source>
        <dbReference type="SAM" id="MobiDB-lite"/>
    </source>
</evidence>
<gene>
    <name evidence="8" type="primary">LOC117345475</name>
</gene>
<sequence>MEHLFFILLLSTLLTPACCLKCYENENQNVEFQVTCAETEKLCKTTIFQGTLYSYRSQKVHKSCASTEKPDHKTSLSSSKLKLLLEERYCNTDLCNEKAPPITVSAPNDMQCHSCLSYGAPCSTADLSNYQCREEQKQCVDVAFNGNFGEFSNVRMKGCGHLPYCKDNLQFYNSDASFRVNCCNASFCNMKTNTSMDSSPNGVQCYSCTEEGDSKCSSGNVGTVQCSGTLTSCLEAFGTKSIDGVNKTAVIKGCATPDTCDSSVMTLLQQYDSAEIHCCKGNLCNSRVSGGVMTADTIKPSATTIQQNVSTQTTPSGGITYTNGSSANNSSMSSNSSVLGNNSGLSTNLNASSTARPFNTSSSSGAYLSNSSAVTPQAVNSTGNYSGYNSGVFSSGNNVSAVTKQAVSYSGVTSTGNYSGYNSSVFSSGNNVSAVTKQAVSSSGITSTGNYSGYNSSATGSHGSSNYSAVSVANNSGVVYNAGMPSSGNQSTGSSSNNSSAGVSSGATTNGNNSAIGSGTNSSSGYNNSMAHGSHNDSSIPSAVSPSVSTSYSTTVTTKDTNNDDNSGNAANMNRNGLSGTISASLIFAVLVIWLH</sequence>
<dbReference type="Pfam" id="PF00021">
    <property type="entry name" value="UPAR_LY6"/>
    <property type="match status" value="3"/>
</dbReference>
<dbReference type="InterPro" id="IPR016054">
    <property type="entry name" value="LY6_UPA_recep-like"/>
</dbReference>
<evidence type="ECO:0000256" key="2">
    <source>
        <dbReference type="ARBA" id="ARBA00022525"/>
    </source>
</evidence>
<evidence type="ECO:0000259" key="6">
    <source>
        <dbReference type="SMART" id="SM00134"/>
    </source>
</evidence>
<keyword evidence="3 5" id="KW-0732">Signal</keyword>
<keyword evidence="7" id="KW-1185">Reference proteome</keyword>
<organism evidence="7 8">
    <name type="scientific">Geotrypetes seraphini</name>
    <name type="common">Gaboon caecilian</name>
    <name type="synonym">Caecilia seraphini</name>
    <dbReference type="NCBI Taxonomy" id="260995"/>
    <lineage>
        <taxon>Eukaryota</taxon>
        <taxon>Metazoa</taxon>
        <taxon>Chordata</taxon>
        <taxon>Craniata</taxon>
        <taxon>Vertebrata</taxon>
        <taxon>Euteleostomi</taxon>
        <taxon>Amphibia</taxon>
        <taxon>Gymnophiona</taxon>
        <taxon>Geotrypetes</taxon>
    </lineage>
</organism>
<reference evidence="8" key="1">
    <citation type="submission" date="2025-08" db="UniProtKB">
        <authorList>
            <consortium name="RefSeq"/>
        </authorList>
    </citation>
    <scope>IDENTIFICATION</scope>
</reference>
<feature type="compositionally biased region" description="Polar residues" evidence="4">
    <location>
        <begin position="305"/>
        <end position="321"/>
    </location>
</feature>
<evidence type="ECO:0000313" key="8">
    <source>
        <dbReference type="RefSeq" id="XP_033770064.1"/>
    </source>
</evidence>
<keyword evidence="2" id="KW-0964">Secreted</keyword>
<proteinExistence type="predicted"/>
<dbReference type="CDD" id="cd23558">
    <property type="entry name" value="TFP_LU_ECD_uPAR_rpt3"/>
    <property type="match status" value="1"/>
</dbReference>
<feature type="chain" id="PRO_5028234799" evidence="5">
    <location>
        <begin position="20"/>
        <end position="596"/>
    </location>
</feature>
<dbReference type="PROSITE" id="PS00983">
    <property type="entry name" value="LY6_UPAR"/>
    <property type="match status" value="1"/>
</dbReference>
<feature type="region of interest" description="Disordered" evidence="4">
    <location>
        <begin position="483"/>
        <end position="576"/>
    </location>
</feature>
<dbReference type="SUPFAM" id="SSF57302">
    <property type="entry name" value="Snake toxin-like"/>
    <property type="match status" value="3"/>
</dbReference>
<protein>
    <submittedName>
        <fullName evidence="8">Autotransporter adhesin BpaC-like</fullName>
    </submittedName>
</protein>
<evidence type="ECO:0000313" key="7">
    <source>
        <dbReference type="Proteomes" id="UP000515159"/>
    </source>
</evidence>
<feature type="compositionally biased region" description="Low complexity" evidence="4">
    <location>
        <begin position="483"/>
        <end position="529"/>
    </location>
</feature>
<feature type="compositionally biased region" description="Low complexity" evidence="4">
    <location>
        <begin position="322"/>
        <end position="339"/>
    </location>
</feature>
<feature type="domain" description="UPAR/Ly6" evidence="6">
    <location>
        <begin position="20"/>
        <end position="107"/>
    </location>
</feature>
<dbReference type="InterPro" id="IPR018363">
    <property type="entry name" value="CD59_antigen_CS"/>
</dbReference>
<feature type="region of interest" description="Disordered" evidence="4">
    <location>
        <begin position="305"/>
        <end position="339"/>
    </location>
</feature>
<dbReference type="AlphaFoldDB" id="A0A6P8NI02"/>
<dbReference type="InterPro" id="IPR045860">
    <property type="entry name" value="Snake_toxin-like_sf"/>
</dbReference>
<dbReference type="KEGG" id="gsh:117345475"/>
<evidence type="ECO:0000256" key="5">
    <source>
        <dbReference type="SAM" id="SignalP"/>
    </source>
</evidence>
<dbReference type="InterPro" id="IPR050918">
    <property type="entry name" value="CNF-like_PLA2_Inhibitor"/>
</dbReference>
<feature type="domain" description="UPAR/Ly6" evidence="6">
    <location>
        <begin position="110"/>
        <end position="199"/>
    </location>
</feature>
<dbReference type="CDD" id="cd23557">
    <property type="entry name" value="TFP_LU_ECD_uPAR_rpt2"/>
    <property type="match status" value="1"/>
</dbReference>
<comment type="subcellular location">
    <subcellularLocation>
        <location evidence="1">Secreted</location>
    </subcellularLocation>
</comment>
<feature type="compositionally biased region" description="Low complexity" evidence="4">
    <location>
        <begin position="536"/>
        <end position="567"/>
    </location>
</feature>
<evidence type="ECO:0000256" key="1">
    <source>
        <dbReference type="ARBA" id="ARBA00004613"/>
    </source>
</evidence>
<dbReference type="OrthoDB" id="5945173at2759"/>
<feature type="domain" description="UPAR/Ly6" evidence="6">
    <location>
        <begin position="203"/>
        <end position="299"/>
    </location>
</feature>
<dbReference type="PANTHER" id="PTHR20914:SF33">
    <property type="entry name" value="CELL WALL PROTEIN IFF6-LIKE ISOFORM X1"/>
    <property type="match status" value="1"/>
</dbReference>
<dbReference type="Gene3D" id="2.10.60.10">
    <property type="entry name" value="CD59"/>
    <property type="match status" value="3"/>
</dbReference>
<dbReference type="GO" id="GO:0005576">
    <property type="term" value="C:extracellular region"/>
    <property type="evidence" value="ECO:0007669"/>
    <property type="project" value="UniProtKB-SubCell"/>
</dbReference>
<dbReference type="RefSeq" id="XP_033770064.1">
    <property type="nucleotide sequence ID" value="XM_033914173.1"/>
</dbReference>
<name>A0A6P8NI02_GEOSA</name>
<dbReference type="InParanoid" id="A0A6P8NI02"/>
<evidence type="ECO:0000256" key="3">
    <source>
        <dbReference type="ARBA" id="ARBA00022729"/>
    </source>
</evidence>
<dbReference type="Proteomes" id="UP000515159">
    <property type="component" value="Chromosome 11"/>
</dbReference>
<feature type="signal peptide" evidence="5">
    <location>
        <begin position="1"/>
        <end position="19"/>
    </location>
</feature>
<accession>A0A6P8NI02</accession>
<dbReference type="GeneID" id="117345475"/>